<evidence type="ECO:0000313" key="4">
    <source>
        <dbReference type="Proteomes" id="UP000092950"/>
    </source>
</evidence>
<dbReference type="SUPFAM" id="SSF102891">
    <property type="entry name" value="Hypothetical protein Ta1206"/>
    <property type="match status" value="1"/>
</dbReference>
<dbReference type="Pfam" id="PF08827">
    <property type="entry name" value="DUF1805"/>
    <property type="match status" value="1"/>
</dbReference>
<proteinExistence type="predicted"/>
<reference evidence="1 4" key="2">
    <citation type="submission" date="2016-07" db="EMBL/GenBank/DDBJ databases">
        <title>Complete genome sequences of Bordetella pseudohinzii.</title>
        <authorList>
            <person name="Spilker T."/>
            <person name="Darrah R."/>
            <person name="LiPuma J.J."/>
        </authorList>
    </citation>
    <scope>NUCLEOTIDE SEQUENCE [LARGE SCALE GENOMIC DNA]</scope>
    <source>
        <strain evidence="1 4">HI4681</strain>
    </source>
</reference>
<dbReference type="RefSeq" id="WP_043208273.1">
    <property type="nucleotide sequence ID" value="NZ_CAJGUP010000112.1"/>
</dbReference>
<dbReference type="InterPro" id="IPR036493">
    <property type="entry name" value="YunC_sf"/>
</dbReference>
<dbReference type="EMBL" id="CYTV01000011">
    <property type="protein sequence ID" value="CUJ04003.1"/>
    <property type="molecule type" value="Genomic_DNA"/>
</dbReference>
<evidence type="ECO:0000313" key="2">
    <source>
        <dbReference type="EMBL" id="CUJ04003.1"/>
    </source>
</evidence>
<accession>A0A0J6C3M1</accession>
<keyword evidence="4" id="KW-1185">Reference proteome</keyword>
<dbReference type="Proteomes" id="UP000092950">
    <property type="component" value="Chromosome"/>
</dbReference>
<sequence>MDINLSDFEQIRHELARPLLLLKGGKGILACGYLNVATFDKTGEAAAIVTGVSDHAQMLQAPLIAVSQAARAMGLQEGMTGAQALARFK</sequence>
<gene>
    <name evidence="1" type="ORF">BBN53_09705</name>
    <name evidence="2" type="ORF">ERS370011_03448</name>
</gene>
<dbReference type="Gene3D" id="3.30.1980.10">
    <property type="entry name" value="Hypothetical protein YunC"/>
    <property type="match status" value="1"/>
</dbReference>
<protein>
    <submittedName>
        <fullName evidence="2">Uncharacterized conserved protein</fullName>
    </submittedName>
</protein>
<evidence type="ECO:0000313" key="1">
    <source>
        <dbReference type="EMBL" id="ANY18266.1"/>
    </source>
</evidence>
<dbReference type="OrthoDB" id="8639008at2"/>
<evidence type="ECO:0000313" key="3">
    <source>
        <dbReference type="Proteomes" id="UP000053096"/>
    </source>
</evidence>
<dbReference type="EMBL" id="CP016440">
    <property type="protein sequence ID" value="ANY18266.1"/>
    <property type="molecule type" value="Genomic_DNA"/>
</dbReference>
<accession>A0A0M7H605</accession>
<dbReference type="InterPro" id="IPR014931">
    <property type="entry name" value="DUF1805"/>
</dbReference>
<name>A0A0J6C3M1_9BORD</name>
<reference evidence="2 3" key="1">
    <citation type="submission" date="2015-09" db="EMBL/GenBank/DDBJ databases">
        <authorList>
            <person name="Jackson K.R."/>
            <person name="Lunt B.L."/>
            <person name="Fisher J.N.B."/>
            <person name="Gardner A.V."/>
            <person name="Bailey M.E."/>
            <person name="Deus L.M."/>
            <person name="Earl A.S."/>
            <person name="Gibby P.D."/>
            <person name="Hartmann K.A."/>
            <person name="Liu J.E."/>
            <person name="Manci A.M."/>
            <person name="Nielsen D.A."/>
            <person name="Solomon M.B."/>
            <person name="Breakwell D.P."/>
            <person name="Burnett S.H."/>
            <person name="Grose J.H."/>
        </authorList>
    </citation>
    <scope>NUCLEOTIDE SEQUENCE [LARGE SCALE GENOMIC DNA]</scope>
    <source>
        <strain evidence="2 3">2789STDY5608636</strain>
    </source>
</reference>
<organism evidence="2 3">
    <name type="scientific">Bordetella pseudohinzii</name>
    <dbReference type="NCBI Taxonomy" id="1331258"/>
    <lineage>
        <taxon>Bacteria</taxon>
        <taxon>Pseudomonadati</taxon>
        <taxon>Pseudomonadota</taxon>
        <taxon>Betaproteobacteria</taxon>
        <taxon>Burkholderiales</taxon>
        <taxon>Alcaligenaceae</taxon>
        <taxon>Bordetella</taxon>
    </lineage>
</organism>
<dbReference type="Proteomes" id="UP000053096">
    <property type="component" value="Unassembled WGS sequence"/>
</dbReference>
<dbReference type="AlphaFoldDB" id="A0A0J6C3M1"/>
<dbReference type="KEGG" id="bpdz:BBN53_09705"/>